<feature type="transmembrane region" description="Helical" evidence="1">
    <location>
        <begin position="99"/>
        <end position="118"/>
    </location>
</feature>
<keyword evidence="1" id="KW-1133">Transmembrane helix</keyword>
<accession>A0ABQ7NPE8</accession>
<gene>
    <name evidence="2" type="primary">A01g500390.1_BraROA</name>
    <name evidence="2" type="ORF">IGI04_000309</name>
</gene>
<organism evidence="2 3">
    <name type="scientific">Brassica rapa subsp. trilocularis</name>
    <dbReference type="NCBI Taxonomy" id="1813537"/>
    <lineage>
        <taxon>Eukaryota</taxon>
        <taxon>Viridiplantae</taxon>
        <taxon>Streptophyta</taxon>
        <taxon>Embryophyta</taxon>
        <taxon>Tracheophyta</taxon>
        <taxon>Spermatophyta</taxon>
        <taxon>Magnoliopsida</taxon>
        <taxon>eudicotyledons</taxon>
        <taxon>Gunneridae</taxon>
        <taxon>Pentapetalae</taxon>
        <taxon>rosids</taxon>
        <taxon>malvids</taxon>
        <taxon>Brassicales</taxon>
        <taxon>Brassicaceae</taxon>
        <taxon>Brassiceae</taxon>
        <taxon>Brassica</taxon>
    </lineage>
</organism>
<keyword evidence="1" id="KW-0812">Transmembrane</keyword>
<evidence type="ECO:0000313" key="3">
    <source>
        <dbReference type="Proteomes" id="UP000823674"/>
    </source>
</evidence>
<keyword evidence="3" id="KW-1185">Reference proteome</keyword>
<reference evidence="2 3" key="1">
    <citation type="submission" date="2021-03" db="EMBL/GenBank/DDBJ databases">
        <authorList>
            <person name="King G.J."/>
            <person name="Bancroft I."/>
            <person name="Baten A."/>
            <person name="Bloomfield J."/>
            <person name="Borpatragohain P."/>
            <person name="He Z."/>
            <person name="Irish N."/>
            <person name="Irwin J."/>
            <person name="Liu K."/>
            <person name="Mauleon R.P."/>
            <person name="Moore J."/>
            <person name="Morris R."/>
            <person name="Ostergaard L."/>
            <person name="Wang B."/>
            <person name="Wells R."/>
        </authorList>
    </citation>
    <scope>NUCLEOTIDE SEQUENCE [LARGE SCALE GENOMIC DNA]</scope>
    <source>
        <strain evidence="2">R-o-18</strain>
        <tissue evidence="2">Leaf</tissue>
    </source>
</reference>
<proteinExistence type="predicted"/>
<evidence type="ECO:0000256" key="1">
    <source>
        <dbReference type="SAM" id="Phobius"/>
    </source>
</evidence>
<keyword evidence="1" id="KW-0472">Membrane</keyword>
<evidence type="ECO:0000313" key="2">
    <source>
        <dbReference type="EMBL" id="KAG5412742.1"/>
    </source>
</evidence>
<name>A0ABQ7NPE8_BRACM</name>
<comment type="caution">
    <text evidence="2">The sequence shown here is derived from an EMBL/GenBank/DDBJ whole genome shotgun (WGS) entry which is preliminary data.</text>
</comment>
<dbReference type="EMBL" id="JADBGQ010000001">
    <property type="protein sequence ID" value="KAG5412742.1"/>
    <property type="molecule type" value="Genomic_DNA"/>
</dbReference>
<dbReference type="Proteomes" id="UP000823674">
    <property type="component" value="Chromosome A01"/>
</dbReference>
<protein>
    <submittedName>
        <fullName evidence="2">Uncharacterized protein</fullName>
    </submittedName>
</protein>
<sequence length="153" mass="17396">MLLFRMESYIPSSTALSELWYCNHPQRWLSFWSNDASDWRFPTEMGVACMFSFREGEAHSDLSSPAFGHGEWRLIKLRAAVLKPEVLWVVVSRLRCEKYGLLLVAVLGSPVLGLWWFIVGGDLVRAMDLSGEKTERSRMVMVYAGGSSGSELW</sequence>